<dbReference type="Proteomes" id="UP000618746">
    <property type="component" value="Unassembled WGS sequence"/>
</dbReference>
<reference evidence="1" key="1">
    <citation type="submission" date="2020-02" db="EMBL/GenBank/DDBJ databases">
        <title>Bird 10,000 Genomes (B10K) Project - Family phase.</title>
        <authorList>
            <person name="Zhang G."/>
        </authorList>
    </citation>
    <scope>NUCLEOTIDE SEQUENCE</scope>
    <source>
        <strain evidence="1">B10K-DU-023-52</strain>
        <tissue evidence="1">Mixed tissue sample</tissue>
    </source>
</reference>
<evidence type="ECO:0000313" key="2">
    <source>
        <dbReference type="Proteomes" id="UP000618746"/>
    </source>
</evidence>
<evidence type="ECO:0000313" key="1">
    <source>
        <dbReference type="EMBL" id="NXX72254.1"/>
    </source>
</evidence>
<dbReference type="OrthoDB" id="1933717at2759"/>
<keyword evidence="2" id="KW-1185">Reference proteome</keyword>
<comment type="caution">
    <text evidence="1">The sequence shown here is derived from an EMBL/GenBank/DDBJ whole genome shotgun (WGS) entry which is preliminary data.</text>
</comment>
<name>A0A852K5K5_SPIPA</name>
<dbReference type="EMBL" id="WBNQ01432593">
    <property type="protein sequence ID" value="NXX72254.1"/>
    <property type="molecule type" value="Genomic_DNA"/>
</dbReference>
<gene>
    <name evidence="1" type="primary">Hsd11b1l_1</name>
    <name evidence="1" type="ORF">SPIPAS_R09296</name>
</gene>
<sequence length="62" mass="6808">RGKVLLSASPAPEAALAIVRGGAARAPEIFYPRWLRPLCCLWALFPSSGNQVLRTFYNYSSP</sequence>
<organism evidence="1 2">
    <name type="scientific">Spizella passerina</name>
    <name type="common">Chipping sparrow</name>
    <dbReference type="NCBI Taxonomy" id="40210"/>
    <lineage>
        <taxon>Eukaryota</taxon>
        <taxon>Metazoa</taxon>
        <taxon>Chordata</taxon>
        <taxon>Craniata</taxon>
        <taxon>Vertebrata</taxon>
        <taxon>Euteleostomi</taxon>
        <taxon>Archelosauria</taxon>
        <taxon>Archosauria</taxon>
        <taxon>Dinosauria</taxon>
        <taxon>Saurischia</taxon>
        <taxon>Theropoda</taxon>
        <taxon>Coelurosauria</taxon>
        <taxon>Aves</taxon>
        <taxon>Neognathae</taxon>
        <taxon>Neoaves</taxon>
        <taxon>Telluraves</taxon>
        <taxon>Australaves</taxon>
        <taxon>Passeriformes</taxon>
        <taxon>Passerellidae</taxon>
        <taxon>Spizella</taxon>
    </lineage>
</organism>
<proteinExistence type="predicted"/>
<accession>A0A852K5K5</accession>
<dbReference type="AlphaFoldDB" id="A0A852K5K5"/>
<feature type="non-terminal residue" evidence="1">
    <location>
        <position position="1"/>
    </location>
</feature>
<protein>
    <submittedName>
        <fullName evidence="1">DHI1L protein</fullName>
    </submittedName>
</protein>
<feature type="non-terminal residue" evidence="1">
    <location>
        <position position="62"/>
    </location>
</feature>